<reference evidence="10" key="1">
    <citation type="submission" date="2022-11" db="UniProtKB">
        <authorList>
            <consortium name="WormBaseParasite"/>
        </authorList>
    </citation>
    <scope>IDENTIFICATION</scope>
</reference>
<evidence type="ECO:0000256" key="1">
    <source>
        <dbReference type="ARBA" id="ARBA00005189"/>
    </source>
</evidence>
<dbReference type="InterPro" id="IPR020610">
    <property type="entry name" value="Thiolase_AS"/>
</dbReference>
<dbReference type="InterPro" id="IPR020615">
    <property type="entry name" value="Thiolase_acyl_enz_int_AS"/>
</dbReference>
<feature type="active site" description="Proton acceptor" evidence="5">
    <location>
        <position position="359"/>
    </location>
</feature>
<dbReference type="PROSITE" id="PS00737">
    <property type="entry name" value="THIOLASE_2"/>
    <property type="match status" value="1"/>
</dbReference>
<dbReference type="InterPro" id="IPR020617">
    <property type="entry name" value="Thiolase_C"/>
</dbReference>
<sequence>MAGTLQDVYIVSAVRTPIAAFRASFASLGPVELGSIAGKEALVRAGVSAQDVEETVTGSVLTGGHGQNVSRQIALKAGIPETRNAYTVNKVCSSSLKALILASQSIQLGCRNVCLVVGVESMSQTPFYLARGEHGYGDIKLVDGIQRDDYQITRQQQDEYAFSSYERAANSWKNGEFQTEVVPVSVKQRRGPDLVVSEDEEFKRLIKEKVPTLPTAFTKENGTITAANASSLNDGAAALVIVSAKCSSENGLKPIGKVVAYAEGAGAPVDFTIAPVDAVHQLLKVAQIPKEKIARWEINEAFSVTVLAFMKELGLNRNIVNARGGAVALGHPIGMSGARIVVTLLHQLQPNEYGVAAICNGGGEATAILVQKC</sequence>
<dbReference type="InterPro" id="IPR002155">
    <property type="entry name" value="Thiolase"/>
</dbReference>
<comment type="pathway">
    <text evidence="1">Lipid metabolism.</text>
</comment>
<dbReference type="PANTHER" id="PTHR18919">
    <property type="entry name" value="ACETYL-COA C-ACYLTRANSFERASE"/>
    <property type="match status" value="1"/>
</dbReference>
<dbReference type="Pfam" id="PF02803">
    <property type="entry name" value="Thiolase_C"/>
    <property type="match status" value="1"/>
</dbReference>
<dbReference type="InterPro" id="IPR020616">
    <property type="entry name" value="Thiolase_N"/>
</dbReference>
<keyword evidence="4 6" id="KW-0012">Acyltransferase</keyword>
<evidence type="ECO:0000256" key="2">
    <source>
        <dbReference type="ARBA" id="ARBA00010982"/>
    </source>
</evidence>
<dbReference type="SUPFAM" id="SSF53901">
    <property type="entry name" value="Thiolase-like"/>
    <property type="match status" value="2"/>
</dbReference>
<dbReference type="Pfam" id="PF00108">
    <property type="entry name" value="Thiolase_N"/>
    <property type="match status" value="1"/>
</dbReference>
<comment type="similarity">
    <text evidence="2 6">Belongs to the thiolase-like superfamily. Thiolase family.</text>
</comment>
<dbReference type="InterPro" id="IPR016039">
    <property type="entry name" value="Thiolase-like"/>
</dbReference>
<feature type="domain" description="Thiolase C-terminal" evidence="8">
    <location>
        <begin position="252"/>
        <end position="372"/>
    </location>
</feature>
<keyword evidence="3 6" id="KW-0808">Transferase</keyword>
<dbReference type="GO" id="GO:0003985">
    <property type="term" value="F:acetyl-CoA C-acetyltransferase activity"/>
    <property type="evidence" value="ECO:0007669"/>
    <property type="project" value="TreeGrafter"/>
</dbReference>
<feature type="active site" description="Proton acceptor" evidence="5">
    <location>
        <position position="331"/>
    </location>
</feature>
<evidence type="ECO:0000256" key="3">
    <source>
        <dbReference type="ARBA" id="ARBA00022679"/>
    </source>
</evidence>
<dbReference type="PROSITE" id="PS00098">
    <property type="entry name" value="THIOLASE_1"/>
    <property type="match status" value="1"/>
</dbReference>
<dbReference type="GO" id="GO:0005739">
    <property type="term" value="C:mitochondrion"/>
    <property type="evidence" value="ECO:0007669"/>
    <property type="project" value="TreeGrafter"/>
</dbReference>
<evidence type="ECO:0000256" key="5">
    <source>
        <dbReference type="PIRSR" id="PIRSR000429-1"/>
    </source>
</evidence>
<dbReference type="InterPro" id="IPR020613">
    <property type="entry name" value="Thiolase_CS"/>
</dbReference>
<feature type="domain" description="Thiolase N-terminal" evidence="7">
    <location>
        <begin position="8"/>
        <end position="244"/>
    </location>
</feature>
<dbReference type="PANTHER" id="PTHR18919:SF133">
    <property type="entry name" value="ACETYL-COA C-ACETYLTRANSFERASE"/>
    <property type="match status" value="1"/>
</dbReference>
<feature type="active site" description="Acyl-thioester intermediate" evidence="5">
    <location>
        <position position="92"/>
    </location>
</feature>
<evidence type="ECO:0000256" key="6">
    <source>
        <dbReference type="RuleBase" id="RU003557"/>
    </source>
</evidence>
<organism evidence="9 10">
    <name type="scientific">Ditylenchus dipsaci</name>
    <dbReference type="NCBI Taxonomy" id="166011"/>
    <lineage>
        <taxon>Eukaryota</taxon>
        <taxon>Metazoa</taxon>
        <taxon>Ecdysozoa</taxon>
        <taxon>Nematoda</taxon>
        <taxon>Chromadorea</taxon>
        <taxon>Rhabditida</taxon>
        <taxon>Tylenchina</taxon>
        <taxon>Tylenchomorpha</taxon>
        <taxon>Sphaerularioidea</taxon>
        <taxon>Anguinidae</taxon>
        <taxon>Anguininae</taxon>
        <taxon>Ditylenchus</taxon>
    </lineage>
</organism>
<dbReference type="WBParaSite" id="jg6124">
    <property type="protein sequence ID" value="jg6124"/>
    <property type="gene ID" value="jg6124"/>
</dbReference>
<dbReference type="CDD" id="cd00751">
    <property type="entry name" value="thiolase"/>
    <property type="match status" value="1"/>
</dbReference>
<dbReference type="Gene3D" id="3.40.47.10">
    <property type="match status" value="1"/>
</dbReference>
<evidence type="ECO:0000313" key="9">
    <source>
        <dbReference type="Proteomes" id="UP000887574"/>
    </source>
</evidence>
<dbReference type="PIRSF" id="PIRSF000429">
    <property type="entry name" value="Ac-CoA_Ac_transf"/>
    <property type="match status" value="1"/>
</dbReference>
<proteinExistence type="inferred from homology"/>
<dbReference type="NCBIfam" id="TIGR01930">
    <property type="entry name" value="AcCoA-C-Actrans"/>
    <property type="match status" value="1"/>
</dbReference>
<keyword evidence="9" id="KW-1185">Reference proteome</keyword>
<accession>A0A915EI25</accession>
<evidence type="ECO:0000259" key="7">
    <source>
        <dbReference type="Pfam" id="PF00108"/>
    </source>
</evidence>
<evidence type="ECO:0000313" key="10">
    <source>
        <dbReference type="WBParaSite" id="jg6124"/>
    </source>
</evidence>
<dbReference type="PROSITE" id="PS00099">
    <property type="entry name" value="THIOLASE_3"/>
    <property type="match status" value="1"/>
</dbReference>
<evidence type="ECO:0000259" key="8">
    <source>
        <dbReference type="Pfam" id="PF02803"/>
    </source>
</evidence>
<evidence type="ECO:0000256" key="4">
    <source>
        <dbReference type="ARBA" id="ARBA00023315"/>
    </source>
</evidence>
<dbReference type="Proteomes" id="UP000887574">
    <property type="component" value="Unplaced"/>
</dbReference>
<protein>
    <submittedName>
        <fullName evidence="10">Acetyl-CoA acetyltransferase</fullName>
    </submittedName>
</protein>
<dbReference type="AlphaFoldDB" id="A0A915EI25"/>
<dbReference type="GO" id="GO:0006635">
    <property type="term" value="P:fatty acid beta-oxidation"/>
    <property type="evidence" value="ECO:0007669"/>
    <property type="project" value="TreeGrafter"/>
</dbReference>
<name>A0A915EI25_9BILA</name>